<evidence type="ECO:0000313" key="2">
    <source>
        <dbReference type="Proteomes" id="UP001372526"/>
    </source>
</evidence>
<name>A0ABU8FMA5_9BACI</name>
<keyword evidence="2" id="KW-1185">Reference proteome</keyword>
<gene>
    <name evidence="1" type="ORF">WAZ07_21790</name>
</gene>
<accession>A0ABU8FMA5</accession>
<organism evidence="1 2">
    <name type="scientific">Bacillus bruguierae</name>
    <dbReference type="NCBI Taxonomy" id="3127667"/>
    <lineage>
        <taxon>Bacteria</taxon>
        <taxon>Bacillati</taxon>
        <taxon>Bacillota</taxon>
        <taxon>Bacilli</taxon>
        <taxon>Bacillales</taxon>
        <taxon>Bacillaceae</taxon>
        <taxon>Bacillus</taxon>
    </lineage>
</organism>
<sequence length="137" mass="15781">MYRELDNLLSGDTTEDAWYDDGCIIASEILLEFSQKDWEELAGETLTKPIEWQKKLAYCMDSNCNVYEFGILLSLLSIEAEELFVICIDTLRSFTTLENKQMLLNDPSILHRINEILPKASIPVKKILEDFLVKIDS</sequence>
<evidence type="ECO:0000313" key="1">
    <source>
        <dbReference type="EMBL" id="MEI4803819.1"/>
    </source>
</evidence>
<comment type="caution">
    <text evidence="1">The sequence shown here is derived from an EMBL/GenBank/DDBJ whole genome shotgun (WGS) entry which is preliminary data.</text>
</comment>
<reference evidence="1 2" key="1">
    <citation type="submission" date="2024-01" db="EMBL/GenBank/DDBJ databases">
        <title>Seven novel Bacillus-like species.</title>
        <authorList>
            <person name="Liu G."/>
        </authorList>
    </citation>
    <scope>NUCLEOTIDE SEQUENCE [LARGE SCALE GENOMIC DNA]</scope>
    <source>
        <strain evidence="1 2">FJAT-51639</strain>
    </source>
</reference>
<protein>
    <submittedName>
        <fullName evidence="1">Uncharacterized protein</fullName>
    </submittedName>
</protein>
<dbReference type="RefSeq" id="WP_336474121.1">
    <property type="nucleotide sequence ID" value="NZ_JBAWSX010000018.1"/>
</dbReference>
<dbReference type="EMBL" id="JBAWSX010000018">
    <property type="protein sequence ID" value="MEI4803819.1"/>
    <property type="molecule type" value="Genomic_DNA"/>
</dbReference>
<dbReference type="Proteomes" id="UP001372526">
    <property type="component" value="Unassembled WGS sequence"/>
</dbReference>
<proteinExistence type="predicted"/>